<feature type="compositionally biased region" description="Polar residues" evidence="1">
    <location>
        <begin position="318"/>
        <end position="331"/>
    </location>
</feature>
<dbReference type="RefSeq" id="XP_041229345.1">
    <property type="nucleotide sequence ID" value="XM_041366479.1"/>
</dbReference>
<protein>
    <submittedName>
        <fullName evidence="2">Uncharacterized protein</fullName>
    </submittedName>
</protein>
<feature type="region of interest" description="Disordered" evidence="1">
    <location>
        <begin position="312"/>
        <end position="339"/>
    </location>
</feature>
<dbReference type="AlphaFoldDB" id="A0AAD4ECV5"/>
<organism evidence="2 3">
    <name type="scientific">Suillus fuscotomentosus</name>
    <dbReference type="NCBI Taxonomy" id="1912939"/>
    <lineage>
        <taxon>Eukaryota</taxon>
        <taxon>Fungi</taxon>
        <taxon>Dikarya</taxon>
        <taxon>Basidiomycota</taxon>
        <taxon>Agaricomycotina</taxon>
        <taxon>Agaricomycetes</taxon>
        <taxon>Agaricomycetidae</taxon>
        <taxon>Boletales</taxon>
        <taxon>Suillineae</taxon>
        <taxon>Suillaceae</taxon>
        <taxon>Suillus</taxon>
    </lineage>
</organism>
<keyword evidence="3" id="KW-1185">Reference proteome</keyword>
<comment type="caution">
    <text evidence="2">The sequence shown here is derived from an EMBL/GenBank/DDBJ whole genome shotgun (WGS) entry which is preliminary data.</text>
</comment>
<dbReference type="InterPro" id="IPR036322">
    <property type="entry name" value="WD40_repeat_dom_sf"/>
</dbReference>
<name>A0AAD4ECV5_9AGAM</name>
<gene>
    <name evidence="2" type="ORF">F5891DRAFT_1184719</name>
</gene>
<reference evidence="2" key="1">
    <citation type="journal article" date="2020" name="New Phytol.">
        <title>Comparative genomics reveals dynamic genome evolution in host specialist ectomycorrhizal fungi.</title>
        <authorList>
            <person name="Lofgren L.A."/>
            <person name="Nguyen N.H."/>
            <person name="Vilgalys R."/>
            <person name="Ruytinx J."/>
            <person name="Liao H.L."/>
            <person name="Branco S."/>
            <person name="Kuo A."/>
            <person name="LaButti K."/>
            <person name="Lipzen A."/>
            <person name="Andreopoulos W."/>
            <person name="Pangilinan J."/>
            <person name="Riley R."/>
            <person name="Hundley H."/>
            <person name="Na H."/>
            <person name="Barry K."/>
            <person name="Grigoriev I.V."/>
            <person name="Stajich J.E."/>
            <person name="Kennedy P.G."/>
        </authorList>
    </citation>
    <scope>NUCLEOTIDE SEQUENCE</scope>
    <source>
        <strain evidence="2">FC203</strain>
    </source>
</reference>
<evidence type="ECO:0000313" key="2">
    <source>
        <dbReference type="EMBL" id="KAG1903770.1"/>
    </source>
</evidence>
<dbReference type="Proteomes" id="UP001195769">
    <property type="component" value="Unassembled WGS sequence"/>
</dbReference>
<dbReference type="Gene3D" id="2.130.10.10">
    <property type="entry name" value="YVTN repeat-like/Quinoprotein amine dehydrogenase"/>
    <property type="match status" value="1"/>
</dbReference>
<proteinExistence type="predicted"/>
<dbReference type="GeneID" id="64660777"/>
<dbReference type="InterPro" id="IPR015943">
    <property type="entry name" value="WD40/YVTN_repeat-like_dom_sf"/>
</dbReference>
<accession>A0AAD4ECV5</accession>
<evidence type="ECO:0000313" key="3">
    <source>
        <dbReference type="Proteomes" id="UP001195769"/>
    </source>
</evidence>
<evidence type="ECO:0000256" key="1">
    <source>
        <dbReference type="SAM" id="MobiDB-lite"/>
    </source>
</evidence>
<dbReference type="EMBL" id="JABBWK010000011">
    <property type="protein sequence ID" value="KAG1903770.1"/>
    <property type="molecule type" value="Genomic_DNA"/>
</dbReference>
<dbReference type="SUPFAM" id="SSF50978">
    <property type="entry name" value="WD40 repeat-like"/>
    <property type="match status" value="1"/>
</dbReference>
<sequence length="549" mass="61070">MARFYSHVVGAYISYLSKQSMNNPHRMCIEEDTLDFWELSNSRRMASISLLSPPKVAVWMQPISPTSSYDMRVACVLQDGAIVVHSLTQEYQPIAGFDTPFYPHGHNANIKCIAYSNMYQLFVTSADGTLSVSKVGLSGFIQRQWSMTSGAEMAQISHVSFSLSETSLHICYMHEKIILEIDAFNGSEKRRLSVAHSISSAVLSPTRDRLLLHNVKTGFHMVDVTTYTSCSLRFHVNAVDCRPLSAAFINRGKHLVAHDGYGKIFFWESASANLLWSTESGCLNVRALAQLTQPGLLEPERSRIMNNITAPRRKLTHSPVQEESGLQSQDNHYGEGLQPSLYDTLSHQTRCSSDNKSSYQDQGVQTDAIEPWLTHTGVSPLCSIPMNPCIQDGLIPNHPGLTHTLHACKIEDLDSNSQSKDANSALPLSSLHVTAQHISIPTTKIIPNDEDSTPEFTSILGAKPVLAIHTGESFLGSGRFAYWMVLHEKRHRCMPMIFRAMAKVLTYLTCLSALTIFLCPTPAEDYMEVLRATDYKCYASVLSDNFNPT</sequence>